<comment type="similarity">
    <text evidence="1">Belongs to the short-chain dehydrogenases/reductases (SDR) family.</text>
</comment>
<evidence type="ECO:0000313" key="5">
    <source>
        <dbReference type="EMBL" id="QUT06699.1"/>
    </source>
</evidence>
<dbReference type="RefSeq" id="WP_212610014.1">
    <property type="nucleotide sequence ID" value="NZ_CP073910.1"/>
</dbReference>
<dbReference type="Pfam" id="PF13561">
    <property type="entry name" value="adh_short_C2"/>
    <property type="match status" value="1"/>
</dbReference>
<protein>
    <submittedName>
        <fullName evidence="5">SDR family oxidoreductase</fullName>
    </submittedName>
</protein>
<dbReference type="InterPro" id="IPR020904">
    <property type="entry name" value="Sc_DH/Rdtase_CS"/>
</dbReference>
<feature type="domain" description="Ketoreductase" evidence="4">
    <location>
        <begin position="8"/>
        <end position="188"/>
    </location>
</feature>
<evidence type="ECO:0000256" key="1">
    <source>
        <dbReference type="ARBA" id="ARBA00006484"/>
    </source>
</evidence>
<organism evidence="5 6">
    <name type="scientific">Sphingobium phenoxybenzoativorans</name>
    <dbReference type="NCBI Taxonomy" id="1592790"/>
    <lineage>
        <taxon>Bacteria</taxon>
        <taxon>Pseudomonadati</taxon>
        <taxon>Pseudomonadota</taxon>
        <taxon>Alphaproteobacteria</taxon>
        <taxon>Sphingomonadales</taxon>
        <taxon>Sphingomonadaceae</taxon>
        <taxon>Sphingobium</taxon>
    </lineage>
</organism>
<dbReference type="KEGG" id="spph:KFK14_04455"/>
<dbReference type="SUPFAM" id="SSF51735">
    <property type="entry name" value="NAD(P)-binding Rossmann-fold domains"/>
    <property type="match status" value="1"/>
</dbReference>
<dbReference type="PRINTS" id="PR00081">
    <property type="entry name" value="GDHRDH"/>
</dbReference>
<dbReference type="Proteomes" id="UP000681425">
    <property type="component" value="Chromosome"/>
</dbReference>
<dbReference type="FunFam" id="3.40.50.720:FF:000084">
    <property type="entry name" value="Short-chain dehydrogenase reductase"/>
    <property type="match status" value="1"/>
</dbReference>
<keyword evidence="6" id="KW-1185">Reference proteome</keyword>
<evidence type="ECO:0000256" key="3">
    <source>
        <dbReference type="ARBA" id="ARBA00051383"/>
    </source>
</evidence>
<gene>
    <name evidence="5" type="ORF">KFK14_04455</name>
</gene>
<dbReference type="PROSITE" id="PS00061">
    <property type="entry name" value="ADH_SHORT"/>
    <property type="match status" value="1"/>
</dbReference>
<comment type="catalytic activity">
    <reaction evidence="3">
        <text>2,5-dichlorocyclohexa-2,5-dien-1,4-diol + NAD(+) = 2,5-dichlorohydroquinone + NADH + H(+)</text>
        <dbReference type="Rhea" id="RHEA:15741"/>
        <dbReference type="ChEBI" id="CHEBI:15378"/>
        <dbReference type="ChEBI" id="CHEBI:27545"/>
        <dbReference type="ChEBI" id="CHEBI:28975"/>
        <dbReference type="ChEBI" id="CHEBI:57540"/>
        <dbReference type="ChEBI" id="CHEBI:57945"/>
    </reaction>
</comment>
<dbReference type="PANTHER" id="PTHR43639:SF1">
    <property type="entry name" value="SHORT-CHAIN DEHYDROGENASE_REDUCTASE FAMILY PROTEIN"/>
    <property type="match status" value="1"/>
</dbReference>
<dbReference type="AlphaFoldDB" id="A0A975Q2C0"/>
<evidence type="ECO:0000259" key="4">
    <source>
        <dbReference type="SMART" id="SM00822"/>
    </source>
</evidence>
<dbReference type="EMBL" id="CP073910">
    <property type="protein sequence ID" value="QUT06699.1"/>
    <property type="molecule type" value="Genomic_DNA"/>
</dbReference>
<evidence type="ECO:0000256" key="2">
    <source>
        <dbReference type="ARBA" id="ARBA00023002"/>
    </source>
</evidence>
<keyword evidence="2" id="KW-0560">Oxidoreductase</keyword>
<dbReference type="InterPro" id="IPR036291">
    <property type="entry name" value="NAD(P)-bd_dom_sf"/>
</dbReference>
<dbReference type="InterPro" id="IPR002347">
    <property type="entry name" value="SDR_fam"/>
</dbReference>
<dbReference type="PANTHER" id="PTHR43639">
    <property type="entry name" value="OXIDOREDUCTASE, SHORT-CHAIN DEHYDROGENASE/REDUCTASE FAMILY (AFU_ORTHOLOGUE AFUA_5G02870)"/>
    <property type="match status" value="1"/>
</dbReference>
<dbReference type="Gene3D" id="3.40.50.720">
    <property type="entry name" value="NAD(P)-binding Rossmann-like Domain"/>
    <property type="match status" value="1"/>
</dbReference>
<dbReference type="CDD" id="cd05233">
    <property type="entry name" value="SDR_c"/>
    <property type="match status" value="1"/>
</dbReference>
<reference evidence="5" key="1">
    <citation type="submission" date="2021-04" db="EMBL/GenBank/DDBJ databases">
        <title>Isolation of p-tert-butylphenol degrading bacteria Sphingobium phenoxybenzoativorans Tas13 from active sludge.</title>
        <authorList>
            <person name="Li Y."/>
        </authorList>
    </citation>
    <scope>NUCLEOTIDE SEQUENCE</scope>
    <source>
        <strain evidence="5">Tas13</strain>
    </source>
</reference>
<name>A0A975Q2C0_9SPHN</name>
<dbReference type="GO" id="GO:0016491">
    <property type="term" value="F:oxidoreductase activity"/>
    <property type="evidence" value="ECO:0007669"/>
    <property type="project" value="UniProtKB-KW"/>
</dbReference>
<accession>A0A975Q2C0</accession>
<dbReference type="SMART" id="SM00822">
    <property type="entry name" value="PKS_KR"/>
    <property type="match status" value="1"/>
</dbReference>
<evidence type="ECO:0000313" key="6">
    <source>
        <dbReference type="Proteomes" id="UP000681425"/>
    </source>
</evidence>
<sequence length="256" mass="26120">MADRLKGRVVIVTGGGRGIGRATAELFAREGASVVVATRTAAPGQEAVDAITAASGTATLIATDVGTRQAVSDLIAQTIARFGKIDVILHNAAAFGASSIADLKDSELEEILAVNLKAAFWFAAEGLPHLRKSDAGRLLLTSSITGNRQAYPGYAAYGTSKAGLNGFIRQAGFEFASMGVTVNGVEPGVTFTEGALATLSEEQRAAFAAIIPRGQAGSSEDIAQALLFLASPESAHITGQTIVVDGGQSIGAATPF</sequence>
<dbReference type="InterPro" id="IPR057326">
    <property type="entry name" value="KR_dom"/>
</dbReference>
<proteinExistence type="inferred from homology"/>